<name>A0A1X2GJ97_9FUNG</name>
<evidence type="ECO:0000313" key="1">
    <source>
        <dbReference type="EMBL" id="ORX55064.1"/>
    </source>
</evidence>
<comment type="caution">
    <text evidence="1">The sequence shown here is derived from an EMBL/GenBank/DDBJ whole genome shotgun (WGS) entry which is preliminary data.</text>
</comment>
<accession>A0A1X2GJ97</accession>
<keyword evidence="2" id="KW-1185">Reference proteome</keyword>
<reference evidence="1 2" key="1">
    <citation type="submission" date="2016-07" db="EMBL/GenBank/DDBJ databases">
        <title>Pervasive Adenine N6-methylation of Active Genes in Fungi.</title>
        <authorList>
            <consortium name="DOE Joint Genome Institute"/>
            <person name="Mondo S.J."/>
            <person name="Dannebaum R.O."/>
            <person name="Kuo R.C."/>
            <person name="Labutti K."/>
            <person name="Haridas S."/>
            <person name="Kuo A."/>
            <person name="Salamov A."/>
            <person name="Ahrendt S.R."/>
            <person name="Lipzen A."/>
            <person name="Sullivan W."/>
            <person name="Andreopoulos W.B."/>
            <person name="Clum A."/>
            <person name="Lindquist E."/>
            <person name="Daum C."/>
            <person name="Ramamoorthy G.K."/>
            <person name="Gryganskyi A."/>
            <person name="Culley D."/>
            <person name="Magnuson J.K."/>
            <person name="James T.Y."/>
            <person name="O'Malley M.A."/>
            <person name="Stajich J.E."/>
            <person name="Spatafora J.W."/>
            <person name="Visel A."/>
            <person name="Grigoriev I.V."/>
        </authorList>
    </citation>
    <scope>NUCLEOTIDE SEQUENCE [LARGE SCALE GENOMIC DNA]</scope>
    <source>
        <strain evidence="1 2">NRRL 3301</strain>
    </source>
</reference>
<gene>
    <name evidence="1" type="ORF">DM01DRAFT_1335362</name>
</gene>
<protein>
    <submittedName>
        <fullName evidence="1">Uncharacterized protein</fullName>
    </submittedName>
</protein>
<dbReference type="EMBL" id="MCGT01000012">
    <property type="protein sequence ID" value="ORX55064.1"/>
    <property type="molecule type" value="Genomic_DNA"/>
</dbReference>
<dbReference type="AlphaFoldDB" id="A0A1X2GJ97"/>
<sequence>MADTYYMGDIDCQQSFKAHLSFSRHKPLSFFQCNAAHVQMHIQWNSVGSKLS</sequence>
<proteinExistence type="predicted"/>
<dbReference type="Proteomes" id="UP000242146">
    <property type="component" value="Unassembled WGS sequence"/>
</dbReference>
<evidence type="ECO:0000313" key="2">
    <source>
        <dbReference type="Proteomes" id="UP000242146"/>
    </source>
</evidence>
<organism evidence="1 2">
    <name type="scientific">Hesseltinella vesiculosa</name>
    <dbReference type="NCBI Taxonomy" id="101127"/>
    <lineage>
        <taxon>Eukaryota</taxon>
        <taxon>Fungi</taxon>
        <taxon>Fungi incertae sedis</taxon>
        <taxon>Mucoromycota</taxon>
        <taxon>Mucoromycotina</taxon>
        <taxon>Mucoromycetes</taxon>
        <taxon>Mucorales</taxon>
        <taxon>Cunninghamellaceae</taxon>
        <taxon>Hesseltinella</taxon>
    </lineage>
</organism>